<dbReference type="EMBL" id="JAPFFM010000017">
    <property type="protein sequence ID" value="KAJ6694675.1"/>
    <property type="molecule type" value="Genomic_DNA"/>
</dbReference>
<dbReference type="GO" id="GO:0003735">
    <property type="term" value="F:structural constituent of ribosome"/>
    <property type="evidence" value="ECO:0007669"/>
    <property type="project" value="InterPro"/>
</dbReference>
<feature type="region of interest" description="Disordered" evidence="3">
    <location>
        <begin position="94"/>
        <end position="113"/>
    </location>
</feature>
<dbReference type="GO" id="GO:0022625">
    <property type="term" value="C:cytosolic large ribosomal subunit"/>
    <property type="evidence" value="ECO:0007669"/>
    <property type="project" value="TreeGrafter"/>
</dbReference>
<keyword evidence="5" id="KW-1185">Reference proteome</keyword>
<comment type="caution">
    <text evidence="4">The sequence shown here is derived from an EMBL/GenBank/DDBJ whole genome shotgun (WGS) entry which is preliminary data.</text>
</comment>
<dbReference type="GO" id="GO:0006412">
    <property type="term" value="P:translation"/>
    <property type="evidence" value="ECO:0007669"/>
    <property type="project" value="InterPro"/>
</dbReference>
<evidence type="ECO:0000313" key="4">
    <source>
        <dbReference type="EMBL" id="KAJ6694675.1"/>
    </source>
</evidence>
<evidence type="ECO:0000256" key="1">
    <source>
        <dbReference type="ARBA" id="ARBA00022980"/>
    </source>
</evidence>
<proteinExistence type="predicted"/>
<dbReference type="Proteomes" id="UP001151752">
    <property type="component" value="Chromosome 3"/>
</dbReference>
<dbReference type="AlphaFoldDB" id="A0A9Q0PUI0"/>
<protein>
    <submittedName>
        <fullName evidence="4">60S RIBOSOMAL PROTEIN L37</fullName>
    </submittedName>
</protein>
<name>A0A9Q0PUI0_9ROSI</name>
<keyword evidence="2" id="KW-0687">Ribonucleoprotein</keyword>
<evidence type="ECO:0000256" key="2">
    <source>
        <dbReference type="ARBA" id="ARBA00023274"/>
    </source>
</evidence>
<sequence>MSPTLNGGPYYYKTGPTVGKEQGVLVREETRPTPSVCDAAAAAFISRKAVAVPVLFLLRVSENITGVKKAIRRKTTGTGRMRYLRHLPRRFKTNFREGTQATPRNKGAAAASS</sequence>
<dbReference type="PANTHER" id="PTHR10768">
    <property type="entry name" value="60S RIBOSOMAL PROTEIN L37"/>
    <property type="match status" value="1"/>
</dbReference>
<dbReference type="GO" id="GO:0003723">
    <property type="term" value="F:RNA binding"/>
    <property type="evidence" value="ECO:0007669"/>
    <property type="project" value="TreeGrafter"/>
</dbReference>
<reference evidence="4" key="2">
    <citation type="journal article" date="2023" name="Int. J. Mol. Sci.">
        <title>De Novo Assembly and Annotation of 11 Diverse Shrub Willow (Salix) Genomes Reveals Novel Gene Organization in Sex-Linked Regions.</title>
        <authorList>
            <person name="Hyden B."/>
            <person name="Feng K."/>
            <person name="Yates T.B."/>
            <person name="Jawdy S."/>
            <person name="Cereghino C."/>
            <person name="Smart L.B."/>
            <person name="Muchero W."/>
        </authorList>
    </citation>
    <scope>NUCLEOTIDE SEQUENCE</scope>
    <source>
        <tissue evidence="4">Shoot tip</tissue>
    </source>
</reference>
<reference evidence="4" key="1">
    <citation type="submission" date="2022-11" db="EMBL/GenBank/DDBJ databases">
        <authorList>
            <person name="Hyden B.L."/>
            <person name="Feng K."/>
            <person name="Yates T."/>
            <person name="Jawdy S."/>
            <person name="Smart L.B."/>
            <person name="Muchero W."/>
        </authorList>
    </citation>
    <scope>NUCLEOTIDE SEQUENCE</scope>
    <source>
        <tissue evidence="4">Shoot tip</tissue>
    </source>
</reference>
<evidence type="ECO:0000256" key="3">
    <source>
        <dbReference type="SAM" id="MobiDB-lite"/>
    </source>
</evidence>
<dbReference type="Gene3D" id="2.20.25.30">
    <property type="match status" value="1"/>
</dbReference>
<keyword evidence="1 4" id="KW-0689">Ribosomal protein</keyword>
<dbReference type="PANTHER" id="PTHR10768:SF44">
    <property type="entry name" value="RIBOSOMAL PROTEIN L37"/>
    <property type="match status" value="1"/>
</dbReference>
<accession>A0A9Q0PUI0</accession>
<gene>
    <name evidence="4" type="ORF">OIU74_013905</name>
</gene>
<organism evidence="4 5">
    <name type="scientific">Salix koriyanagi</name>
    <dbReference type="NCBI Taxonomy" id="2511006"/>
    <lineage>
        <taxon>Eukaryota</taxon>
        <taxon>Viridiplantae</taxon>
        <taxon>Streptophyta</taxon>
        <taxon>Embryophyta</taxon>
        <taxon>Tracheophyta</taxon>
        <taxon>Spermatophyta</taxon>
        <taxon>Magnoliopsida</taxon>
        <taxon>eudicotyledons</taxon>
        <taxon>Gunneridae</taxon>
        <taxon>Pentapetalae</taxon>
        <taxon>rosids</taxon>
        <taxon>fabids</taxon>
        <taxon>Malpighiales</taxon>
        <taxon>Salicaceae</taxon>
        <taxon>Saliceae</taxon>
        <taxon>Salix</taxon>
    </lineage>
</organism>
<dbReference type="InterPro" id="IPR011331">
    <property type="entry name" value="Ribosomal_eL37/eL43"/>
</dbReference>
<evidence type="ECO:0000313" key="5">
    <source>
        <dbReference type="Proteomes" id="UP001151752"/>
    </source>
</evidence>